<dbReference type="SUPFAM" id="SSF52743">
    <property type="entry name" value="Subtilisin-like"/>
    <property type="match status" value="1"/>
</dbReference>
<evidence type="ECO:0000256" key="1">
    <source>
        <dbReference type="ARBA" id="ARBA00011073"/>
    </source>
</evidence>
<sequence length="175" mass="18509">MSQRWQGNQTNADSLLLPASHVTFDDANEIIHYLAQTSNLTATIEFDRMQFGDQPTPVVSFTSGRGPNFFSRNIIKPDVVAPGSNTLAAWPIEVGPNRTGKNKTFNKEIAFWIPHSPRIVSSSKIPGGDNGIGYGGGEAAGIMILAENRVVEMALESGSGGGYGAGKGSRGGFAP</sequence>
<dbReference type="Gene3D" id="3.50.30.30">
    <property type="match status" value="1"/>
</dbReference>
<keyword evidence="2" id="KW-0732">Signal</keyword>
<dbReference type="GO" id="GO:0004252">
    <property type="term" value="F:serine-type endopeptidase activity"/>
    <property type="evidence" value="ECO:0007669"/>
    <property type="project" value="InterPro"/>
</dbReference>
<dbReference type="GO" id="GO:0006508">
    <property type="term" value="P:proteolysis"/>
    <property type="evidence" value="ECO:0007669"/>
    <property type="project" value="InterPro"/>
</dbReference>
<protein>
    <submittedName>
        <fullName evidence="3">Uncharacterized protein</fullName>
    </submittedName>
</protein>
<gene>
    <name evidence="3" type="ORF">A4U43_C10F3980</name>
</gene>
<evidence type="ECO:0000313" key="4">
    <source>
        <dbReference type="Proteomes" id="UP000243459"/>
    </source>
</evidence>
<evidence type="ECO:0000313" key="3">
    <source>
        <dbReference type="EMBL" id="ONK56085.1"/>
    </source>
</evidence>
<dbReference type="AlphaFoldDB" id="A0A5P1E3R5"/>
<dbReference type="EMBL" id="CM007390">
    <property type="protein sequence ID" value="ONK56085.1"/>
    <property type="molecule type" value="Genomic_DNA"/>
</dbReference>
<organism evidence="3 4">
    <name type="scientific">Asparagus officinalis</name>
    <name type="common">Garden asparagus</name>
    <dbReference type="NCBI Taxonomy" id="4686"/>
    <lineage>
        <taxon>Eukaryota</taxon>
        <taxon>Viridiplantae</taxon>
        <taxon>Streptophyta</taxon>
        <taxon>Embryophyta</taxon>
        <taxon>Tracheophyta</taxon>
        <taxon>Spermatophyta</taxon>
        <taxon>Magnoliopsida</taxon>
        <taxon>Liliopsida</taxon>
        <taxon>Asparagales</taxon>
        <taxon>Asparagaceae</taxon>
        <taxon>Asparagoideae</taxon>
        <taxon>Asparagus</taxon>
    </lineage>
</organism>
<reference evidence="4" key="1">
    <citation type="journal article" date="2017" name="Nat. Commun.">
        <title>The asparagus genome sheds light on the origin and evolution of a young Y chromosome.</title>
        <authorList>
            <person name="Harkess A."/>
            <person name="Zhou J."/>
            <person name="Xu C."/>
            <person name="Bowers J.E."/>
            <person name="Van der Hulst R."/>
            <person name="Ayyampalayam S."/>
            <person name="Mercati F."/>
            <person name="Riccardi P."/>
            <person name="McKain M.R."/>
            <person name="Kakrana A."/>
            <person name="Tang H."/>
            <person name="Ray J."/>
            <person name="Groenendijk J."/>
            <person name="Arikit S."/>
            <person name="Mathioni S.M."/>
            <person name="Nakano M."/>
            <person name="Shan H."/>
            <person name="Telgmann-Rauber A."/>
            <person name="Kanno A."/>
            <person name="Yue Z."/>
            <person name="Chen H."/>
            <person name="Li W."/>
            <person name="Chen Y."/>
            <person name="Xu X."/>
            <person name="Zhang Y."/>
            <person name="Luo S."/>
            <person name="Chen H."/>
            <person name="Gao J."/>
            <person name="Mao Z."/>
            <person name="Pires J.C."/>
            <person name="Luo M."/>
            <person name="Kudrna D."/>
            <person name="Wing R.A."/>
            <person name="Meyers B.C."/>
            <person name="Yi K."/>
            <person name="Kong H."/>
            <person name="Lavrijsen P."/>
            <person name="Sunseri F."/>
            <person name="Falavigna A."/>
            <person name="Ye Y."/>
            <person name="Leebens-Mack J.H."/>
            <person name="Chen G."/>
        </authorList>
    </citation>
    <scope>NUCLEOTIDE SEQUENCE [LARGE SCALE GENOMIC DNA]</scope>
    <source>
        <strain evidence="4">cv. DH0086</strain>
    </source>
</reference>
<proteinExistence type="inferred from homology"/>
<evidence type="ECO:0000256" key="2">
    <source>
        <dbReference type="ARBA" id="ARBA00022729"/>
    </source>
</evidence>
<keyword evidence="4" id="KW-1185">Reference proteome</keyword>
<dbReference type="InterPro" id="IPR045051">
    <property type="entry name" value="SBT"/>
</dbReference>
<dbReference type="Gramene" id="ONK56085">
    <property type="protein sequence ID" value="ONK56085"/>
    <property type="gene ID" value="A4U43_C10F3980"/>
</dbReference>
<name>A0A5P1E3R5_ASPOF</name>
<dbReference type="InterPro" id="IPR036852">
    <property type="entry name" value="Peptidase_S8/S53_dom_sf"/>
</dbReference>
<accession>A0A5P1E3R5</accession>
<dbReference type="Gene3D" id="3.40.50.200">
    <property type="entry name" value="Peptidase S8/S53 domain"/>
    <property type="match status" value="1"/>
</dbReference>
<dbReference type="Proteomes" id="UP000243459">
    <property type="component" value="Chromosome 10"/>
</dbReference>
<comment type="similarity">
    <text evidence="1">Belongs to the peptidase S8 family.</text>
</comment>
<dbReference type="PANTHER" id="PTHR10795">
    <property type="entry name" value="PROPROTEIN CONVERTASE SUBTILISIN/KEXIN"/>
    <property type="match status" value="1"/>
</dbReference>